<dbReference type="GO" id="GO:0004783">
    <property type="term" value="F:sulfite reductase (NADPH) activity"/>
    <property type="evidence" value="ECO:0007669"/>
    <property type="project" value="TreeGrafter"/>
</dbReference>
<dbReference type="Pfam" id="PF00258">
    <property type="entry name" value="Flavodoxin_1"/>
    <property type="match status" value="1"/>
</dbReference>
<dbReference type="InterPro" id="IPR001094">
    <property type="entry name" value="Flavdoxin-like"/>
</dbReference>
<dbReference type="AlphaFoldDB" id="A0A6L7GV44"/>
<dbReference type="SUPFAM" id="SSF52218">
    <property type="entry name" value="Flavoproteins"/>
    <property type="match status" value="1"/>
</dbReference>
<dbReference type="PROSITE" id="PS50902">
    <property type="entry name" value="FLAVODOXIN_LIKE"/>
    <property type="match status" value="1"/>
</dbReference>
<accession>A0A6L7GV44</accession>
<sequence length="150" mass="16028">MSTAAVLFGTESGNCEMVAEDLVEVLAEMGIAGEVVAMDEVDVENLSDNALIILVSSTYGEGDLPNTAVPFFESLQEKRPDLSHNRFAAFGLGDSTYDTYNQGIDILIKMIVDLGARQVGLTGRHDADSGLDAPTVAIEWARENLAGLTF</sequence>
<dbReference type="Gene3D" id="3.40.50.360">
    <property type="match status" value="1"/>
</dbReference>
<dbReference type="EMBL" id="WMBR01000007">
    <property type="protein sequence ID" value="MXP23836.1"/>
    <property type="molecule type" value="Genomic_DNA"/>
</dbReference>
<evidence type="ECO:0000259" key="2">
    <source>
        <dbReference type="PROSITE" id="PS50902"/>
    </source>
</evidence>
<comment type="caution">
    <text evidence="3">The sequence shown here is derived from an EMBL/GenBank/DDBJ whole genome shotgun (WGS) entry which is preliminary data.</text>
</comment>
<organism evidence="3 4">
    <name type="scientific">Gordonia mangrovi</name>
    <dbReference type="NCBI Taxonomy" id="2665643"/>
    <lineage>
        <taxon>Bacteria</taxon>
        <taxon>Bacillati</taxon>
        <taxon>Actinomycetota</taxon>
        <taxon>Actinomycetes</taxon>
        <taxon>Mycobacteriales</taxon>
        <taxon>Gordoniaceae</taxon>
        <taxon>Gordonia</taxon>
    </lineage>
</organism>
<dbReference type="PRINTS" id="PR00369">
    <property type="entry name" value="FLAVODOXIN"/>
</dbReference>
<evidence type="ECO:0000256" key="1">
    <source>
        <dbReference type="ARBA" id="ARBA00022630"/>
    </source>
</evidence>
<dbReference type="Proteomes" id="UP000475545">
    <property type="component" value="Unassembled WGS sequence"/>
</dbReference>
<dbReference type="PANTHER" id="PTHR19384">
    <property type="entry name" value="NITRIC OXIDE SYNTHASE-RELATED"/>
    <property type="match status" value="1"/>
</dbReference>
<keyword evidence="1" id="KW-0285">Flavoprotein</keyword>
<feature type="domain" description="Flavodoxin-like" evidence="2">
    <location>
        <begin position="4"/>
        <end position="145"/>
    </location>
</feature>
<dbReference type="GO" id="GO:0010181">
    <property type="term" value="F:FMN binding"/>
    <property type="evidence" value="ECO:0007669"/>
    <property type="project" value="InterPro"/>
</dbReference>
<proteinExistence type="predicted"/>
<name>A0A6L7GV44_9ACTN</name>
<dbReference type="InterPro" id="IPR008254">
    <property type="entry name" value="Flavodoxin/NO_synth"/>
</dbReference>
<dbReference type="GO" id="GO:0005829">
    <property type="term" value="C:cytosol"/>
    <property type="evidence" value="ECO:0007669"/>
    <property type="project" value="TreeGrafter"/>
</dbReference>
<gene>
    <name evidence="3" type="ORF">GIY30_21090</name>
</gene>
<dbReference type="GO" id="GO:0050660">
    <property type="term" value="F:flavin adenine dinucleotide binding"/>
    <property type="evidence" value="ECO:0007669"/>
    <property type="project" value="TreeGrafter"/>
</dbReference>
<reference evidence="3 4" key="1">
    <citation type="submission" date="2019-11" db="EMBL/GenBank/DDBJ databases">
        <title>Gordonia sp. nov., a novel actinobacterium isolated from mangrove soil in Hainan.</title>
        <authorList>
            <person name="Huang X."/>
            <person name="Xie Y."/>
            <person name="Chu X."/>
            <person name="Xiao K."/>
        </authorList>
    </citation>
    <scope>NUCLEOTIDE SEQUENCE [LARGE SCALE GENOMIC DNA]</scope>
    <source>
        <strain evidence="3 4">HNM0687</strain>
    </source>
</reference>
<keyword evidence="4" id="KW-1185">Reference proteome</keyword>
<dbReference type="InterPro" id="IPR029039">
    <property type="entry name" value="Flavoprotein-like_sf"/>
</dbReference>
<evidence type="ECO:0000313" key="4">
    <source>
        <dbReference type="Proteomes" id="UP000475545"/>
    </source>
</evidence>
<dbReference type="RefSeq" id="WP_160904035.1">
    <property type="nucleotide sequence ID" value="NZ_WMBR01000007.1"/>
</dbReference>
<dbReference type="PANTHER" id="PTHR19384:SF109">
    <property type="entry name" value="SULFITE REDUCTASE [NADPH] FLAVOPROTEIN COMPONENT"/>
    <property type="match status" value="1"/>
</dbReference>
<evidence type="ECO:0000313" key="3">
    <source>
        <dbReference type="EMBL" id="MXP23836.1"/>
    </source>
</evidence>
<protein>
    <submittedName>
        <fullName evidence="3">Nitric oxide synthase</fullName>
    </submittedName>
</protein>